<gene>
    <name evidence="2" type="ORF">FA13DRAFT_1606363</name>
</gene>
<feature type="region of interest" description="Disordered" evidence="1">
    <location>
        <begin position="565"/>
        <end position="596"/>
    </location>
</feature>
<feature type="compositionally biased region" description="Basic and acidic residues" evidence="1">
    <location>
        <begin position="83"/>
        <end position="92"/>
    </location>
</feature>
<dbReference type="InterPro" id="IPR041078">
    <property type="entry name" value="Plavaka"/>
</dbReference>
<sequence>STSKDSPSADSAQPNPLGPFPNLSSFELGEWFVNRGAQFSVQSLQHLVKLAQAPGFARDISEADWPGHRPKRRKASSPQPDQEEGRVDDDGWKTTPISIPVPLSKSTTNCVTGTLYHCSIVSVLREKVLNSDMRLFHYEPSEILWQPDPSVAARRVYSELYNSEAFLRTHQELQDTPAPPGCKLQRVVVGLMFWSDETHVSSFSDEKLWPGYMAFANESKYQRCRPSQSLFHHIAYFSDLPDELKDLVTSKTKKGNVPDKLMHFCKQEMLHAQWKIILNDDKFQDAVKNGIVLKCLDGDSRRFYIRVFTYSADYQEKILIATIRGMNGLCPCHRCLASQADLSKMGTAEDLVLREQMSRKDDNDRLALVQAARGKLLGGLGLSSAPVDGPLKTQSLQPVSNAFSDPKIFASGVDIFGALVVDQMHEFEQGVWKDLFVHLLRVLAASGPGQSLAHVLDRRFRLVPGFGRTIRRFADDVSEQKRKTARDYEDLLQCAIPVFDDILPNKAHCAAIVSILAVCAEWHALAKLRMHTDDTLQLLQDTTVKLGNEFRSFLDGVCQEVATEELDSEKRARDAQSKRKAAAKGSPPARAFEPPPSLAVQQAKTLSLTKPKFHFLGDYVKTIRLFGTTDNYSTEGGELMHRSSKRWYRRSSKRNPRKEVVRHERKVARIRALRRNVNRVLKGDPKVMQEQMIAAQQPDIHHYIGFNESIPIPLLSFAKRPDSSVPQDPLVEGFIPGLQAHLLPRLTKGHNIPNLDATQVCIKSHRIFSHKIMRLKYTTYDVRRGEDVIHLDSDTCDIMVRNPKYPEKQQLAPYLHGRVLGIYHTYAYYSGELGPTPALPVHMEFLWVRWYESANLTEPRGPLECVVFPDVTSFEATTFIDPMSALRASHIIPRFSRGRKYPSGDGLSRMARDWTDWSQYYVNRFADRDMYMRYNIGMAVGH</sequence>
<dbReference type="Proteomes" id="UP000298030">
    <property type="component" value="Unassembled WGS sequence"/>
</dbReference>
<feature type="non-terminal residue" evidence="2">
    <location>
        <position position="942"/>
    </location>
</feature>
<reference evidence="2 3" key="1">
    <citation type="journal article" date="2019" name="Nat. Ecol. Evol.">
        <title>Megaphylogeny resolves global patterns of mushroom evolution.</title>
        <authorList>
            <person name="Varga T."/>
            <person name="Krizsan K."/>
            <person name="Foldi C."/>
            <person name="Dima B."/>
            <person name="Sanchez-Garcia M."/>
            <person name="Sanchez-Ramirez S."/>
            <person name="Szollosi G.J."/>
            <person name="Szarkandi J.G."/>
            <person name="Papp V."/>
            <person name="Albert L."/>
            <person name="Andreopoulos W."/>
            <person name="Angelini C."/>
            <person name="Antonin V."/>
            <person name="Barry K.W."/>
            <person name="Bougher N.L."/>
            <person name="Buchanan P."/>
            <person name="Buyck B."/>
            <person name="Bense V."/>
            <person name="Catcheside P."/>
            <person name="Chovatia M."/>
            <person name="Cooper J."/>
            <person name="Damon W."/>
            <person name="Desjardin D."/>
            <person name="Finy P."/>
            <person name="Geml J."/>
            <person name="Haridas S."/>
            <person name="Hughes K."/>
            <person name="Justo A."/>
            <person name="Karasinski D."/>
            <person name="Kautmanova I."/>
            <person name="Kiss B."/>
            <person name="Kocsube S."/>
            <person name="Kotiranta H."/>
            <person name="LaButti K.M."/>
            <person name="Lechner B.E."/>
            <person name="Liimatainen K."/>
            <person name="Lipzen A."/>
            <person name="Lukacs Z."/>
            <person name="Mihaltcheva S."/>
            <person name="Morgado L.N."/>
            <person name="Niskanen T."/>
            <person name="Noordeloos M.E."/>
            <person name="Ohm R.A."/>
            <person name="Ortiz-Santana B."/>
            <person name="Ovrebo C."/>
            <person name="Racz N."/>
            <person name="Riley R."/>
            <person name="Savchenko A."/>
            <person name="Shiryaev A."/>
            <person name="Soop K."/>
            <person name="Spirin V."/>
            <person name="Szebenyi C."/>
            <person name="Tomsovsky M."/>
            <person name="Tulloss R.E."/>
            <person name="Uehling J."/>
            <person name="Grigoriev I.V."/>
            <person name="Vagvolgyi C."/>
            <person name="Papp T."/>
            <person name="Martin F.M."/>
            <person name="Miettinen O."/>
            <person name="Hibbett D.S."/>
            <person name="Nagy L.G."/>
        </authorList>
    </citation>
    <scope>NUCLEOTIDE SEQUENCE [LARGE SCALE GENOMIC DNA]</scope>
    <source>
        <strain evidence="2 3">FP101781</strain>
    </source>
</reference>
<evidence type="ECO:0000313" key="2">
    <source>
        <dbReference type="EMBL" id="TEB19086.1"/>
    </source>
</evidence>
<dbReference type="Pfam" id="PF18759">
    <property type="entry name" value="Plavaka"/>
    <property type="match status" value="1"/>
</dbReference>
<dbReference type="OrthoDB" id="2687259at2759"/>
<accession>A0A4Y7SCR7</accession>
<dbReference type="STRING" id="71717.A0A4Y7SCR7"/>
<feature type="compositionally biased region" description="Basic and acidic residues" evidence="1">
    <location>
        <begin position="568"/>
        <end position="577"/>
    </location>
</feature>
<evidence type="ECO:0000313" key="3">
    <source>
        <dbReference type="Proteomes" id="UP000298030"/>
    </source>
</evidence>
<keyword evidence="3" id="KW-1185">Reference proteome</keyword>
<name>A0A4Y7SCR7_COPMI</name>
<organism evidence="2 3">
    <name type="scientific">Coprinellus micaceus</name>
    <name type="common">Glistening ink-cap mushroom</name>
    <name type="synonym">Coprinus micaceus</name>
    <dbReference type="NCBI Taxonomy" id="71717"/>
    <lineage>
        <taxon>Eukaryota</taxon>
        <taxon>Fungi</taxon>
        <taxon>Dikarya</taxon>
        <taxon>Basidiomycota</taxon>
        <taxon>Agaricomycotina</taxon>
        <taxon>Agaricomycetes</taxon>
        <taxon>Agaricomycetidae</taxon>
        <taxon>Agaricales</taxon>
        <taxon>Agaricineae</taxon>
        <taxon>Psathyrellaceae</taxon>
        <taxon>Coprinellus</taxon>
    </lineage>
</organism>
<proteinExistence type="predicted"/>
<protein>
    <submittedName>
        <fullName evidence="2">Uncharacterized protein</fullName>
    </submittedName>
</protein>
<dbReference type="EMBL" id="QPFP01000208">
    <property type="protein sequence ID" value="TEB19086.1"/>
    <property type="molecule type" value="Genomic_DNA"/>
</dbReference>
<feature type="non-terminal residue" evidence="2">
    <location>
        <position position="1"/>
    </location>
</feature>
<feature type="region of interest" description="Disordered" evidence="1">
    <location>
        <begin position="1"/>
        <end position="21"/>
    </location>
</feature>
<feature type="compositionally biased region" description="Polar residues" evidence="1">
    <location>
        <begin position="1"/>
        <end position="14"/>
    </location>
</feature>
<dbReference type="AlphaFoldDB" id="A0A4Y7SCR7"/>
<evidence type="ECO:0000256" key="1">
    <source>
        <dbReference type="SAM" id="MobiDB-lite"/>
    </source>
</evidence>
<feature type="region of interest" description="Disordered" evidence="1">
    <location>
        <begin position="61"/>
        <end position="93"/>
    </location>
</feature>
<comment type="caution">
    <text evidence="2">The sequence shown here is derived from an EMBL/GenBank/DDBJ whole genome shotgun (WGS) entry which is preliminary data.</text>
</comment>